<evidence type="ECO:0000313" key="3">
    <source>
        <dbReference type="Proteomes" id="UP000004810"/>
    </source>
</evidence>
<feature type="chain" id="PRO_5012067878" description="Secreted protein" evidence="1">
    <location>
        <begin position="16"/>
        <end position="142"/>
    </location>
</feature>
<accession>J9ENF2</accession>
<protein>
    <recommendedName>
        <fullName evidence="4">Secreted protein</fullName>
    </recommendedName>
</protein>
<comment type="caution">
    <text evidence="2">The sequence shown here is derived from an EMBL/GenBank/DDBJ whole genome shotgun (WGS) entry which is preliminary data.</text>
</comment>
<dbReference type="Proteomes" id="UP000004810">
    <property type="component" value="Unassembled WGS sequence"/>
</dbReference>
<evidence type="ECO:0008006" key="4">
    <source>
        <dbReference type="Google" id="ProtNLM"/>
    </source>
</evidence>
<evidence type="ECO:0000313" key="2">
    <source>
        <dbReference type="EMBL" id="EJW83713.1"/>
    </source>
</evidence>
<organism evidence="2 3">
    <name type="scientific">Wuchereria bancrofti</name>
    <dbReference type="NCBI Taxonomy" id="6293"/>
    <lineage>
        <taxon>Eukaryota</taxon>
        <taxon>Metazoa</taxon>
        <taxon>Ecdysozoa</taxon>
        <taxon>Nematoda</taxon>
        <taxon>Chromadorea</taxon>
        <taxon>Rhabditida</taxon>
        <taxon>Spirurina</taxon>
        <taxon>Spiruromorpha</taxon>
        <taxon>Filarioidea</taxon>
        <taxon>Onchocercidae</taxon>
        <taxon>Wuchereria</taxon>
    </lineage>
</organism>
<gene>
    <name evidence="2" type="ORF">WUBG_05374</name>
</gene>
<feature type="signal peptide" evidence="1">
    <location>
        <begin position="1"/>
        <end position="15"/>
    </location>
</feature>
<proteinExistence type="predicted"/>
<sequence>MIMMLMIMIVIVIMASRITMNEDRLKDEMLRNGLLYPLSSTPLSRSPRCEFSTVDGSMLPRTNRPRELRITPSSSLVMRATDNSGNGSNTAASKQTATIYSTSFCSHGASGNTTPASSGASTSVVVDEIIPMNSTTNSRKVK</sequence>
<reference evidence="3" key="1">
    <citation type="submission" date="2012-08" db="EMBL/GenBank/DDBJ databases">
        <title>The Genome Sequence of Wuchereria bancrofti.</title>
        <authorList>
            <person name="Nutman T.B."/>
            <person name="Fink D.L."/>
            <person name="Russ C."/>
            <person name="Young S."/>
            <person name="Zeng Q."/>
            <person name="Koehrsen M."/>
            <person name="Alvarado L."/>
            <person name="Berlin A."/>
            <person name="Chapman S.B."/>
            <person name="Chen Z."/>
            <person name="Freedman E."/>
            <person name="Gellesch M."/>
            <person name="Goldberg J."/>
            <person name="Griggs A."/>
            <person name="Gujja S."/>
            <person name="Heilman E.R."/>
            <person name="Heiman D."/>
            <person name="Hepburn T."/>
            <person name="Howarth C."/>
            <person name="Jen D."/>
            <person name="Larson L."/>
            <person name="Lewis B."/>
            <person name="Mehta T."/>
            <person name="Park D."/>
            <person name="Pearson M."/>
            <person name="Roberts A."/>
            <person name="Saif S."/>
            <person name="Shea T."/>
            <person name="Shenoy N."/>
            <person name="Sisk P."/>
            <person name="Stolte C."/>
            <person name="Sykes S."/>
            <person name="Walk T."/>
            <person name="White J."/>
            <person name="Yandava C."/>
            <person name="Haas B."/>
            <person name="Henn M.R."/>
            <person name="Nusbaum C."/>
            <person name="Birren B."/>
        </authorList>
    </citation>
    <scope>NUCLEOTIDE SEQUENCE [LARGE SCALE GENOMIC DNA]</scope>
    <source>
        <strain evidence="3">NA</strain>
    </source>
</reference>
<keyword evidence="1" id="KW-0732">Signal</keyword>
<dbReference type="EMBL" id="ADBV01002033">
    <property type="protein sequence ID" value="EJW83713.1"/>
    <property type="molecule type" value="Genomic_DNA"/>
</dbReference>
<evidence type="ECO:0000256" key="1">
    <source>
        <dbReference type="SAM" id="SignalP"/>
    </source>
</evidence>
<dbReference type="AlphaFoldDB" id="J9ENF2"/>
<name>J9ENF2_WUCBA</name>